<dbReference type="RefSeq" id="YP_009626208.1">
    <property type="nucleotide sequence ID" value="NC_042137.1"/>
</dbReference>
<accession>A0A0P1KWG1</accession>
<sequence length="332" mass="36425">MTTKTVKERARKPKAINAAQGLIDALKFVLPATKKSEHLFQKYVVIDNKTLIANDGVLSIGALIEEDITACPRADMLLAALNKCGEKFSLTVEDSQLCVVSGEYTAYIPCLPLDQMPITFKSEQSVTANESLKKGFLAVMDLAKEGSPHVMTASLWLRSNSVTAANSTMIKEYWHGLNLPAWAIVPKLAAQCVAKSNKTLIGLGGSKDSITFWFSDRSFICAQTFADGWADVDSVLNQPTNAMPLPDDFWKALETVLSFGESEKVCFDKVGMSSESGKAIFELDGVNYGAKFDGKLLKASKEYIRRIDCQTHRNKLYFFGENLRGVLGGEPI</sequence>
<evidence type="ECO:0000313" key="2">
    <source>
        <dbReference type="Proteomes" id="UP000271981"/>
    </source>
</evidence>
<reference evidence="2" key="1">
    <citation type="submission" date="2015-10" db="EMBL/GenBank/DDBJ databases">
        <authorList>
            <person name="Turner D."/>
        </authorList>
    </citation>
    <scope>NUCLEOTIDE SEQUENCE [LARGE SCALE GENOMIC DNA]</scope>
</reference>
<organism evidence="1 2">
    <name type="scientific">Acinetobacter phage Loki</name>
    <dbReference type="NCBI Taxonomy" id="1970374"/>
    <lineage>
        <taxon>Viruses</taxon>
        <taxon>Duplodnaviria</taxon>
        <taxon>Heunggongvirae</taxon>
        <taxon>Uroviricota</taxon>
        <taxon>Caudoviricetes</taxon>
        <taxon>Lokivirus</taxon>
        <taxon>Lokivirus loki</taxon>
    </lineage>
</organism>
<protein>
    <submittedName>
        <fullName evidence="1">Putative DNA polymerase III, beta subunit</fullName>
    </submittedName>
</protein>
<dbReference type="KEGG" id="vg:40103109"/>
<dbReference type="Proteomes" id="UP000271981">
    <property type="component" value="Genome"/>
</dbReference>
<gene>
    <name evidence="1" type="primary">LOKI_23</name>
</gene>
<dbReference type="EMBL" id="LN890663">
    <property type="protein sequence ID" value="CUS06484.1"/>
    <property type="molecule type" value="Genomic_DNA"/>
</dbReference>
<dbReference type="GeneID" id="40103109"/>
<name>A0A0P1KWG1_9CAUD</name>
<keyword evidence="2" id="KW-1185">Reference proteome</keyword>
<evidence type="ECO:0000313" key="1">
    <source>
        <dbReference type="EMBL" id="CUS06484.1"/>
    </source>
</evidence>
<proteinExistence type="predicted"/>
<dbReference type="OrthoDB" id="3635at10239"/>